<evidence type="ECO:0000313" key="2">
    <source>
        <dbReference type="EMBL" id="KAK8834656.1"/>
    </source>
</evidence>
<dbReference type="Proteomes" id="UP001470230">
    <property type="component" value="Unassembled WGS sequence"/>
</dbReference>
<dbReference type="InterPro" id="IPR036388">
    <property type="entry name" value="WH-like_DNA-bd_sf"/>
</dbReference>
<accession>A0ABR2H7R4</accession>
<dbReference type="Gene3D" id="1.10.10.10">
    <property type="entry name" value="Winged helix-like DNA-binding domain superfamily/Winged helix DNA-binding domain"/>
    <property type="match status" value="1"/>
</dbReference>
<comment type="caution">
    <text evidence="3">The sequence shown here is derived from an EMBL/GenBank/DDBJ whole genome shotgun (WGS) entry which is preliminary data.</text>
</comment>
<keyword evidence="4" id="KW-1185">Reference proteome</keyword>
<proteinExistence type="predicted"/>
<organism evidence="3 4">
    <name type="scientific">Tritrichomonas musculus</name>
    <dbReference type="NCBI Taxonomy" id="1915356"/>
    <lineage>
        <taxon>Eukaryota</taxon>
        <taxon>Metamonada</taxon>
        <taxon>Parabasalia</taxon>
        <taxon>Tritrichomonadida</taxon>
        <taxon>Tritrichomonadidae</taxon>
        <taxon>Tritrichomonas</taxon>
    </lineage>
</organism>
<reference evidence="3 4" key="1">
    <citation type="submission" date="2024-04" db="EMBL/GenBank/DDBJ databases">
        <title>Tritrichomonas musculus Genome.</title>
        <authorList>
            <person name="Alves-Ferreira E."/>
            <person name="Grigg M."/>
            <person name="Lorenzi H."/>
            <person name="Galac M."/>
        </authorList>
    </citation>
    <scope>NUCLEOTIDE SEQUENCE [LARGE SCALE GENOMIC DNA]</scope>
    <source>
        <strain evidence="3 4">EAF2021</strain>
    </source>
</reference>
<feature type="domain" description="Initiator binding" evidence="1">
    <location>
        <begin position="13"/>
        <end position="110"/>
    </location>
</feature>
<dbReference type="InterPro" id="IPR018845">
    <property type="entry name" value="Initiator-bd"/>
</dbReference>
<evidence type="ECO:0000259" key="1">
    <source>
        <dbReference type="Pfam" id="PF10416"/>
    </source>
</evidence>
<protein>
    <recommendedName>
        <fullName evidence="1">Initiator binding domain-containing protein</fullName>
    </recommendedName>
</protein>
<sequence length="124" mass="14768">MNIDQLREKVRNNCPRLKLEQSLWYCLNHVENNHNDFKNIGLLWIDNENFICNSIILSRFLNVKPCSLIRRFHSNNFQSKKLSSQTRNQILNVKGIDIPNPNNWCLRRRDGFVKSLTKEELNDI</sequence>
<evidence type="ECO:0000313" key="4">
    <source>
        <dbReference type="Proteomes" id="UP001470230"/>
    </source>
</evidence>
<name>A0ABR2H7R4_9EUKA</name>
<evidence type="ECO:0000313" key="3">
    <source>
        <dbReference type="EMBL" id="KAK8842239.1"/>
    </source>
</evidence>
<dbReference type="EMBL" id="JAPFFF010000039">
    <property type="protein sequence ID" value="KAK8842239.1"/>
    <property type="molecule type" value="Genomic_DNA"/>
</dbReference>
<dbReference type="EMBL" id="JAPFFF010000345">
    <property type="protein sequence ID" value="KAK8834656.1"/>
    <property type="molecule type" value="Genomic_DNA"/>
</dbReference>
<dbReference type="Pfam" id="PF10416">
    <property type="entry name" value="IBD"/>
    <property type="match status" value="1"/>
</dbReference>
<gene>
    <name evidence="3" type="ORF">M9Y10_026472</name>
    <name evidence="2" type="ORF">M9Y10_026544</name>
</gene>